<evidence type="ECO:0000256" key="1">
    <source>
        <dbReference type="SAM" id="Coils"/>
    </source>
</evidence>
<name>A0ABU6VPW7_9FABA</name>
<keyword evidence="1" id="KW-0175">Coiled coil</keyword>
<comment type="caution">
    <text evidence="2">The sequence shown here is derived from an EMBL/GenBank/DDBJ whole genome shotgun (WGS) entry which is preliminary data.</text>
</comment>
<organism evidence="2 3">
    <name type="scientific">Stylosanthes scabra</name>
    <dbReference type="NCBI Taxonomy" id="79078"/>
    <lineage>
        <taxon>Eukaryota</taxon>
        <taxon>Viridiplantae</taxon>
        <taxon>Streptophyta</taxon>
        <taxon>Embryophyta</taxon>
        <taxon>Tracheophyta</taxon>
        <taxon>Spermatophyta</taxon>
        <taxon>Magnoliopsida</taxon>
        <taxon>eudicotyledons</taxon>
        <taxon>Gunneridae</taxon>
        <taxon>Pentapetalae</taxon>
        <taxon>rosids</taxon>
        <taxon>fabids</taxon>
        <taxon>Fabales</taxon>
        <taxon>Fabaceae</taxon>
        <taxon>Papilionoideae</taxon>
        <taxon>50 kb inversion clade</taxon>
        <taxon>dalbergioids sensu lato</taxon>
        <taxon>Dalbergieae</taxon>
        <taxon>Pterocarpus clade</taxon>
        <taxon>Stylosanthes</taxon>
    </lineage>
</organism>
<evidence type="ECO:0000313" key="2">
    <source>
        <dbReference type="EMBL" id="MED6175672.1"/>
    </source>
</evidence>
<gene>
    <name evidence="2" type="ORF">PIB30_080630</name>
</gene>
<dbReference type="EMBL" id="JASCZI010152214">
    <property type="protein sequence ID" value="MED6175672.1"/>
    <property type="molecule type" value="Genomic_DNA"/>
</dbReference>
<dbReference type="Proteomes" id="UP001341840">
    <property type="component" value="Unassembled WGS sequence"/>
</dbReference>
<evidence type="ECO:0000313" key="3">
    <source>
        <dbReference type="Proteomes" id="UP001341840"/>
    </source>
</evidence>
<accession>A0ABU6VPW7</accession>
<protein>
    <submittedName>
        <fullName evidence="2">Uncharacterized protein</fullName>
    </submittedName>
</protein>
<proteinExistence type="predicted"/>
<feature type="coiled-coil region" evidence="1">
    <location>
        <begin position="21"/>
        <end position="67"/>
    </location>
</feature>
<reference evidence="2 3" key="1">
    <citation type="journal article" date="2023" name="Plants (Basel)">
        <title>Bridging the Gap: Combining Genomics and Transcriptomics Approaches to Understand Stylosanthes scabra, an Orphan Legume from the Brazilian Caatinga.</title>
        <authorList>
            <person name="Ferreira-Neto J.R.C."/>
            <person name="da Silva M.D."/>
            <person name="Binneck E."/>
            <person name="de Melo N.F."/>
            <person name="da Silva R.H."/>
            <person name="de Melo A.L.T.M."/>
            <person name="Pandolfi V."/>
            <person name="Bustamante F.O."/>
            <person name="Brasileiro-Vidal A.C."/>
            <person name="Benko-Iseppon A.M."/>
        </authorList>
    </citation>
    <scope>NUCLEOTIDE SEQUENCE [LARGE SCALE GENOMIC DNA]</scope>
    <source>
        <tissue evidence="2">Leaves</tissue>
    </source>
</reference>
<keyword evidence="3" id="KW-1185">Reference proteome</keyword>
<sequence length="112" mass="12508">MLLEESWRLQCQALACQQLGLEAALKAKTKTEEELLAVKDQLSEVEHKSALERVAQLDEDIKVLKAQLESAHPLVSKDQKRAEAAESSVKSLTVFLETAQAELTKSREEANY</sequence>